<dbReference type="InterPro" id="IPR036259">
    <property type="entry name" value="MFS_trans_sf"/>
</dbReference>
<keyword evidence="1" id="KW-0812">Transmembrane</keyword>
<dbReference type="PANTHER" id="PTHR23518">
    <property type="entry name" value="C-METHYLTRANSFERASE"/>
    <property type="match status" value="1"/>
</dbReference>
<feature type="transmembrane region" description="Helical" evidence="1">
    <location>
        <begin position="379"/>
        <end position="399"/>
    </location>
</feature>
<dbReference type="AlphaFoldDB" id="A0A917P7Z1"/>
<feature type="transmembrane region" description="Helical" evidence="1">
    <location>
        <begin position="350"/>
        <end position="373"/>
    </location>
</feature>
<dbReference type="Pfam" id="PF07690">
    <property type="entry name" value="MFS_1"/>
    <property type="match status" value="1"/>
</dbReference>
<proteinExistence type="predicted"/>
<dbReference type="GO" id="GO:0022857">
    <property type="term" value="F:transmembrane transporter activity"/>
    <property type="evidence" value="ECO:0007669"/>
    <property type="project" value="InterPro"/>
</dbReference>
<evidence type="ECO:0008006" key="4">
    <source>
        <dbReference type="Google" id="ProtNLM"/>
    </source>
</evidence>
<evidence type="ECO:0000256" key="1">
    <source>
        <dbReference type="SAM" id="Phobius"/>
    </source>
</evidence>
<reference evidence="2" key="1">
    <citation type="journal article" date="2014" name="Int. J. Syst. Evol. Microbiol.">
        <title>Complete genome sequence of Corynebacterium casei LMG S-19264T (=DSM 44701T), isolated from a smear-ripened cheese.</title>
        <authorList>
            <consortium name="US DOE Joint Genome Institute (JGI-PGF)"/>
            <person name="Walter F."/>
            <person name="Albersmeier A."/>
            <person name="Kalinowski J."/>
            <person name="Ruckert C."/>
        </authorList>
    </citation>
    <scope>NUCLEOTIDE SEQUENCE</scope>
    <source>
        <strain evidence="2">JCM 14371</strain>
    </source>
</reference>
<keyword evidence="1" id="KW-1133">Transmembrane helix</keyword>
<dbReference type="RefSeq" id="WP_229670719.1">
    <property type="nucleotide sequence ID" value="NZ_BMOE01000001.1"/>
</dbReference>
<feature type="transmembrane region" description="Helical" evidence="1">
    <location>
        <begin position="225"/>
        <end position="247"/>
    </location>
</feature>
<dbReference type="CDD" id="cd06174">
    <property type="entry name" value="MFS"/>
    <property type="match status" value="1"/>
</dbReference>
<name>A0A917P7Z1_9DEIO</name>
<dbReference type="SUPFAM" id="SSF103473">
    <property type="entry name" value="MFS general substrate transporter"/>
    <property type="match status" value="1"/>
</dbReference>
<accession>A0A917P7Z1</accession>
<evidence type="ECO:0000313" key="3">
    <source>
        <dbReference type="Proteomes" id="UP000635726"/>
    </source>
</evidence>
<feature type="transmembrane region" description="Helical" evidence="1">
    <location>
        <begin position="12"/>
        <end position="32"/>
    </location>
</feature>
<sequence>MRALEDLPRNARNSILLEPLWAVFATPLLYYAPLYMSSVGLSGTQIGVLGSLGLALSFVFQALAGPVTNRVGRKRTTLWGDLISWTAPMFVWAFAQSFAAFAVAAALNASNRIVGVSWSLLVIEDVQERHRARVFAILNLLVTGCGLLTPLVGLVMAGHGVTPTLRALYFAGGIGMTVMFVWRNALTSETVSGVAARAQHRELGVLQSLRHSLAEVAGMRGHPGLMGVTAFYVLTVFLEQLSLFQILFLGRTLHFSAQALSYVPVAGVAVTVLLYALVLPRLAALPVTRALVLTRALGLVGAVALLFVPAGQLGVMLLVVSLLGGATFLTQTYRDAALFARLPGQGAADLYSAVQTLALLCSVPAAALAGAVFTASPRALFVLIAGVSALLLALAVWLARRDPRPTA</sequence>
<reference evidence="2" key="2">
    <citation type="submission" date="2020-09" db="EMBL/GenBank/DDBJ databases">
        <authorList>
            <person name="Sun Q."/>
            <person name="Ohkuma M."/>
        </authorList>
    </citation>
    <scope>NUCLEOTIDE SEQUENCE</scope>
    <source>
        <strain evidence="2">JCM 14371</strain>
    </source>
</reference>
<dbReference type="InterPro" id="IPR011701">
    <property type="entry name" value="MFS"/>
</dbReference>
<feature type="transmembrane region" description="Helical" evidence="1">
    <location>
        <begin position="135"/>
        <end position="158"/>
    </location>
</feature>
<dbReference type="PANTHER" id="PTHR23518:SF2">
    <property type="entry name" value="MAJOR FACILITATOR SUPERFAMILY TRANSPORTER"/>
    <property type="match status" value="1"/>
</dbReference>
<gene>
    <name evidence="2" type="ORF">GCM10008939_07620</name>
</gene>
<comment type="caution">
    <text evidence="2">The sequence shown here is derived from an EMBL/GenBank/DDBJ whole genome shotgun (WGS) entry which is preliminary data.</text>
</comment>
<dbReference type="Proteomes" id="UP000635726">
    <property type="component" value="Unassembled WGS sequence"/>
</dbReference>
<feature type="transmembrane region" description="Helical" evidence="1">
    <location>
        <begin position="164"/>
        <end position="182"/>
    </location>
</feature>
<keyword evidence="1" id="KW-0472">Membrane</keyword>
<dbReference type="EMBL" id="BMOE01000001">
    <property type="protein sequence ID" value="GGJ66054.1"/>
    <property type="molecule type" value="Genomic_DNA"/>
</dbReference>
<dbReference type="Gene3D" id="1.20.1250.20">
    <property type="entry name" value="MFS general substrate transporter like domains"/>
    <property type="match status" value="1"/>
</dbReference>
<evidence type="ECO:0000313" key="2">
    <source>
        <dbReference type="EMBL" id="GGJ66054.1"/>
    </source>
</evidence>
<keyword evidence="3" id="KW-1185">Reference proteome</keyword>
<feature type="transmembrane region" description="Helical" evidence="1">
    <location>
        <begin position="44"/>
        <end position="64"/>
    </location>
</feature>
<organism evidence="2 3">
    <name type="scientific">Deinococcus aquiradiocola</name>
    <dbReference type="NCBI Taxonomy" id="393059"/>
    <lineage>
        <taxon>Bacteria</taxon>
        <taxon>Thermotogati</taxon>
        <taxon>Deinococcota</taxon>
        <taxon>Deinococci</taxon>
        <taxon>Deinococcales</taxon>
        <taxon>Deinococcaceae</taxon>
        <taxon>Deinococcus</taxon>
    </lineage>
</organism>
<protein>
    <recommendedName>
        <fullName evidence="4">MFS transporter</fullName>
    </recommendedName>
</protein>
<feature type="transmembrane region" description="Helical" evidence="1">
    <location>
        <begin position="259"/>
        <end position="278"/>
    </location>
</feature>